<accession>A0A9D1ZSV5</accession>
<evidence type="ECO:0000256" key="3">
    <source>
        <dbReference type="ARBA" id="ARBA00023125"/>
    </source>
</evidence>
<dbReference type="SUPFAM" id="SSF53850">
    <property type="entry name" value="Periplasmic binding protein-like II"/>
    <property type="match status" value="1"/>
</dbReference>
<keyword evidence="3" id="KW-0238">DNA-binding</keyword>
<dbReference type="Pfam" id="PF03466">
    <property type="entry name" value="LysR_substrate"/>
    <property type="match status" value="1"/>
</dbReference>
<feature type="compositionally biased region" description="Basic and acidic residues" evidence="5">
    <location>
        <begin position="239"/>
        <end position="257"/>
    </location>
</feature>
<dbReference type="Gene3D" id="3.40.190.10">
    <property type="entry name" value="Periplasmic binding protein-like II"/>
    <property type="match status" value="2"/>
</dbReference>
<keyword evidence="2" id="KW-0805">Transcription regulation</keyword>
<dbReference type="GO" id="GO:0003700">
    <property type="term" value="F:DNA-binding transcription factor activity"/>
    <property type="evidence" value="ECO:0007669"/>
    <property type="project" value="TreeGrafter"/>
</dbReference>
<dbReference type="AlphaFoldDB" id="A0A9D1ZSV5"/>
<reference evidence="7" key="2">
    <citation type="submission" date="2021-04" db="EMBL/GenBank/DDBJ databases">
        <authorList>
            <person name="Gilroy R."/>
        </authorList>
    </citation>
    <scope>NUCLEOTIDE SEQUENCE</scope>
    <source>
        <strain evidence="7">ChiHjej12B11-9195</strain>
    </source>
</reference>
<dbReference type="GO" id="GO:0032993">
    <property type="term" value="C:protein-DNA complex"/>
    <property type="evidence" value="ECO:0007669"/>
    <property type="project" value="TreeGrafter"/>
</dbReference>
<evidence type="ECO:0000256" key="2">
    <source>
        <dbReference type="ARBA" id="ARBA00023015"/>
    </source>
</evidence>
<organism evidence="7 8">
    <name type="scientific">Candidatus Rothia avicola</name>
    <dbReference type="NCBI Taxonomy" id="2840478"/>
    <lineage>
        <taxon>Bacteria</taxon>
        <taxon>Bacillati</taxon>
        <taxon>Actinomycetota</taxon>
        <taxon>Actinomycetes</taxon>
        <taxon>Micrococcales</taxon>
        <taxon>Micrococcaceae</taxon>
        <taxon>Rothia</taxon>
    </lineage>
</organism>
<feature type="compositionally biased region" description="Gly residues" evidence="5">
    <location>
        <begin position="291"/>
        <end position="302"/>
    </location>
</feature>
<dbReference type="EMBL" id="DXCN01000035">
    <property type="protein sequence ID" value="HIY94796.1"/>
    <property type="molecule type" value="Genomic_DNA"/>
</dbReference>
<reference evidence="7" key="1">
    <citation type="journal article" date="2021" name="PeerJ">
        <title>Extensive microbial diversity within the chicken gut microbiome revealed by metagenomics and culture.</title>
        <authorList>
            <person name="Gilroy R."/>
            <person name="Ravi A."/>
            <person name="Getino M."/>
            <person name="Pursley I."/>
            <person name="Horton D.L."/>
            <person name="Alikhan N.F."/>
            <person name="Baker D."/>
            <person name="Gharbi K."/>
            <person name="Hall N."/>
            <person name="Watson M."/>
            <person name="Adriaenssens E.M."/>
            <person name="Foster-Nyarko E."/>
            <person name="Jarju S."/>
            <person name="Secka A."/>
            <person name="Antonio M."/>
            <person name="Oren A."/>
            <person name="Chaudhuri R.R."/>
            <person name="La Ragione R."/>
            <person name="Hildebrand F."/>
            <person name="Pallen M.J."/>
        </authorList>
    </citation>
    <scope>NUCLEOTIDE SEQUENCE</scope>
    <source>
        <strain evidence="7">ChiHjej12B11-9195</strain>
    </source>
</reference>
<protein>
    <submittedName>
        <fullName evidence="7">Transcriptional regulator</fullName>
    </submittedName>
</protein>
<proteinExistence type="inferred from homology"/>
<evidence type="ECO:0000256" key="4">
    <source>
        <dbReference type="ARBA" id="ARBA00023163"/>
    </source>
</evidence>
<evidence type="ECO:0000256" key="1">
    <source>
        <dbReference type="ARBA" id="ARBA00009437"/>
    </source>
</evidence>
<comment type="caution">
    <text evidence="7">The sequence shown here is derived from an EMBL/GenBank/DDBJ whole genome shotgun (WGS) entry which is preliminary data.</text>
</comment>
<dbReference type="PANTHER" id="PTHR30346:SF0">
    <property type="entry name" value="HCA OPERON TRANSCRIPTIONAL ACTIVATOR HCAR"/>
    <property type="match status" value="1"/>
</dbReference>
<dbReference type="Proteomes" id="UP000824134">
    <property type="component" value="Unassembled WGS sequence"/>
</dbReference>
<evidence type="ECO:0000259" key="6">
    <source>
        <dbReference type="Pfam" id="PF03466"/>
    </source>
</evidence>
<evidence type="ECO:0000256" key="5">
    <source>
        <dbReference type="SAM" id="MobiDB-lite"/>
    </source>
</evidence>
<feature type="domain" description="LysR substrate-binding" evidence="6">
    <location>
        <begin position="31"/>
        <end position="224"/>
    </location>
</feature>
<dbReference type="InterPro" id="IPR005119">
    <property type="entry name" value="LysR_subst-bd"/>
</dbReference>
<evidence type="ECO:0000313" key="7">
    <source>
        <dbReference type="EMBL" id="HIY94796.1"/>
    </source>
</evidence>
<keyword evidence="4" id="KW-0804">Transcription</keyword>
<dbReference type="PANTHER" id="PTHR30346">
    <property type="entry name" value="TRANSCRIPTIONAL DUAL REGULATOR HCAR-RELATED"/>
    <property type="match status" value="1"/>
</dbReference>
<gene>
    <name evidence="7" type="ORF">H9821_03920</name>
</gene>
<feature type="region of interest" description="Disordered" evidence="5">
    <location>
        <begin position="230"/>
        <end position="309"/>
    </location>
</feature>
<sequence length="309" mass="34881">MTLSELILAHPDLLVDDQTTRYEQVGQVPGLCVGFVPGVMPGKWFTRWRERYSALAPLTDVALAEGQGLASLDAFADMVLVRAEDEPEARNKKRYHAIELYRETPVVVLPKDHLLTVLETVPVAELAEEFLLQSPDEVPEWRDLSADYRVENPRPLPQMRHRADAIELVAAGLGLLVVPMSVARFYHRKDLTYRPVEGLDESPVLLVWKREVREDAREQVIQDFVGITRGRTAASQRGSDSREVALEKQRREKEEAKRKRAAANKRREAEDRKKRNAQKNGNLRQYQAQKGGKGSAKGSGRGSRGKNAK</sequence>
<name>A0A9D1ZSV5_9MICC</name>
<comment type="similarity">
    <text evidence="1">Belongs to the LysR transcriptional regulatory family.</text>
</comment>
<dbReference type="GO" id="GO:0003677">
    <property type="term" value="F:DNA binding"/>
    <property type="evidence" value="ECO:0007669"/>
    <property type="project" value="UniProtKB-KW"/>
</dbReference>
<evidence type="ECO:0000313" key="8">
    <source>
        <dbReference type="Proteomes" id="UP000824134"/>
    </source>
</evidence>